<dbReference type="Pfam" id="PF00072">
    <property type="entry name" value="Response_reg"/>
    <property type="match status" value="1"/>
</dbReference>
<reference evidence="5 6" key="1">
    <citation type="journal article" date="2010" name="Genome Biol. Evol.">
        <title>The sequence of a 1.8-mb bacterial linear plasmid reveals a rich evolutionary reservoir of secondary metabolic pathways.</title>
        <authorList>
            <person name="Medema M.H."/>
            <person name="Trefzer A."/>
            <person name="Kovalchuk A."/>
            <person name="van den Berg M."/>
            <person name="Mueller U."/>
            <person name="Heijne W."/>
            <person name="Wu L."/>
            <person name="Alam M.T."/>
            <person name="Ronning C.M."/>
            <person name="Nierman W.C."/>
            <person name="Bovenberg R.A.L."/>
            <person name="Breitling R."/>
            <person name="Takano E."/>
        </authorList>
    </citation>
    <scope>NUCLEOTIDE SEQUENCE [LARGE SCALE GENOMIC DNA]</scope>
    <source>
        <strain evidence="6">ATCC 27064 / DSM 738 / JCM 4710 / NBRC 13307 / NCIMB 12785 / NRRL 3585 / VKM Ac-602</strain>
    </source>
</reference>
<dbReference type="GeneID" id="93728501"/>
<dbReference type="EMBL" id="CM000913">
    <property type="protein sequence ID" value="EFG10146.1"/>
    <property type="molecule type" value="Genomic_DNA"/>
</dbReference>
<accession>E2PX69</accession>
<dbReference type="GO" id="GO:0000160">
    <property type="term" value="P:phosphorelay signal transduction system"/>
    <property type="evidence" value="ECO:0007669"/>
    <property type="project" value="InterPro"/>
</dbReference>
<dbReference type="SMART" id="SM00448">
    <property type="entry name" value="REC"/>
    <property type="match status" value="1"/>
</dbReference>
<evidence type="ECO:0000313" key="6">
    <source>
        <dbReference type="Proteomes" id="UP000002357"/>
    </source>
</evidence>
<organism evidence="5 6">
    <name type="scientific">Streptomyces clavuligerus</name>
    <dbReference type="NCBI Taxonomy" id="1901"/>
    <lineage>
        <taxon>Bacteria</taxon>
        <taxon>Bacillati</taxon>
        <taxon>Actinomycetota</taxon>
        <taxon>Actinomycetes</taxon>
        <taxon>Kitasatosporales</taxon>
        <taxon>Streptomycetaceae</taxon>
        <taxon>Streptomyces</taxon>
    </lineage>
</organism>
<dbReference type="InterPro" id="IPR001789">
    <property type="entry name" value="Sig_transdc_resp-reg_receiver"/>
</dbReference>
<evidence type="ECO:0000256" key="1">
    <source>
        <dbReference type="ARBA" id="ARBA00022553"/>
    </source>
</evidence>
<keyword evidence="1 2" id="KW-0597">Phosphoprotein</keyword>
<dbReference type="PANTHER" id="PTHR44591">
    <property type="entry name" value="STRESS RESPONSE REGULATOR PROTEIN 1"/>
    <property type="match status" value="1"/>
</dbReference>
<dbReference type="AlphaFoldDB" id="E2PX69"/>
<feature type="modified residue" description="4-aspartylphosphate" evidence="2">
    <location>
        <position position="289"/>
    </location>
</feature>
<dbReference type="eggNOG" id="COG3437">
    <property type="taxonomic scope" value="Bacteria"/>
</dbReference>
<dbReference type="PROSITE" id="PS50110">
    <property type="entry name" value="RESPONSE_REGULATORY"/>
    <property type="match status" value="1"/>
</dbReference>
<evidence type="ECO:0000313" key="5">
    <source>
        <dbReference type="EMBL" id="EFG10146.1"/>
    </source>
</evidence>
<dbReference type="Gene3D" id="6.10.140.910">
    <property type="match status" value="1"/>
</dbReference>
<dbReference type="OrthoDB" id="4101465at2"/>
<evidence type="ECO:0000256" key="3">
    <source>
        <dbReference type="SAM" id="Coils"/>
    </source>
</evidence>
<name>E2PX69_STRCL</name>
<dbReference type="RefSeq" id="WP_003962349.1">
    <property type="nucleotide sequence ID" value="NZ_CM000913.1"/>
</dbReference>
<sequence length="368" mass="40889">MAELRPLAEDLSGPSRALAQALRELFTGLGVSVRRYAARRTRDAGTLSRYLSGTRVPPWEVVMDLFTDLAEHRGTAATPEAIELIRGLHRAAVEAGTSPQHAVEVLEQQLADADRDSRRSTVREDVLGEALLDRRHQIADLEVRLSQLEAEWHAERERADRLADASPDLTALLHERDTLRDEVTRLTADLDATRRRRDQAEERCTLLERQLESVERARRGVGLPAVAPCPGHGAHTLPKVLIVDDQPDNLLAMTAVLAGLGQELMAVSSGREALRALLDHDDFAVILMDVQMPQMDGYETAAHIKRRHRNRDVPIIFLTAMGDDPEHSARGYAAGAVDYIGKPFDPWVLRAKVAVFTGIHLERRLAAR</sequence>
<dbReference type="InterPro" id="IPR050595">
    <property type="entry name" value="Bact_response_regulator"/>
</dbReference>
<keyword evidence="6" id="KW-1185">Reference proteome</keyword>
<proteinExistence type="predicted"/>
<dbReference type="KEGG" id="sclf:BB341_03625"/>
<protein>
    <submittedName>
        <fullName evidence="5">Two-component regulator</fullName>
    </submittedName>
</protein>
<dbReference type="STRING" id="1901.BB341_03625"/>
<dbReference type="SUPFAM" id="SSF52172">
    <property type="entry name" value="CheY-like"/>
    <property type="match status" value="1"/>
</dbReference>
<keyword evidence="3" id="KW-0175">Coiled coil</keyword>
<dbReference type="InterPro" id="IPR011006">
    <property type="entry name" value="CheY-like_superfamily"/>
</dbReference>
<gene>
    <name evidence="5" type="ORF">SCLAV_5073</name>
</gene>
<evidence type="ECO:0000259" key="4">
    <source>
        <dbReference type="PROSITE" id="PS50110"/>
    </source>
</evidence>
<evidence type="ECO:0000256" key="2">
    <source>
        <dbReference type="PROSITE-ProRule" id="PRU00169"/>
    </source>
</evidence>
<dbReference type="Proteomes" id="UP000002357">
    <property type="component" value="Chromosome"/>
</dbReference>
<dbReference type="Gene3D" id="3.40.50.2300">
    <property type="match status" value="1"/>
</dbReference>
<feature type="domain" description="Response regulatory" evidence="4">
    <location>
        <begin position="239"/>
        <end position="357"/>
    </location>
</feature>
<feature type="coiled-coil region" evidence="3">
    <location>
        <begin position="131"/>
        <end position="217"/>
    </location>
</feature>
<dbReference type="PANTHER" id="PTHR44591:SF3">
    <property type="entry name" value="RESPONSE REGULATORY DOMAIN-CONTAINING PROTEIN"/>
    <property type="match status" value="1"/>
</dbReference>